<evidence type="ECO:0000256" key="2">
    <source>
        <dbReference type="SAM" id="MobiDB-lite"/>
    </source>
</evidence>
<dbReference type="GO" id="GO:0005737">
    <property type="term" value="C:cytoplasm"/>
    <property type="evidence" value="ECO:0007669"/>
    <property type="project" value="TreeGrafter"/>
</dbReference>
<comment type="caution">
    <text evidence="4">The sequence shown here is derived from an EMBL/GenBank/DDBJ whole genome shotgun (WGS) entry which is preliminary data.</text>
</comment>
<protein>
    <recommendedName>
        <fullName evidence="3">Arrestin C-terminal-like domain-containing protein</fullName>
    </recommendedName>
</protein>
<gene>
    <name evidence="4" type="ORF">CUNI_LOCUS20755</name>
</gene>
<dbReference type="AlphaFoldDB" id="A0A8S3ZZZ4"/>
<dbReference type="InterPro" id="IPR011021">
    <property type="entry name" value="Arrestin-like_N"/>
</dbReference>
<dbReference type="InterPro" id="IPR014752">
    <property type="entry name" value="Arrestin-like_C"/>
</dbReference>
<evidence type="ECO:0000256" key="1">
    <source>
        <dbReference type="ARBA" id="ARBA00005298"/>
    </source>
</evidence>
<dbReference type="Pfam" id="PF02752">
    <property type="entry name" value="Arrestin_C"/>
    <property type="match status" value="1"/>
</dbReference>
<evidence type="ECO:0000259" key="3">
    <source>
        <dbReference type="SMART" id="SM01017"/>
    </source>
</evidence>
<dbReference type="OrthoDB" id="2333384at2759"/>
<proteinExistence type="inferred from homology"/>
<dbReference type="EMBL" id="CAJHNH020008013">
    <property type="protein sequence ID" value="CAG5135197.1"/>
    <property type="molecule type" value="Genomic_DNA"/>
</dbReference>
<dbReference type="SMART" id="SM01017">
    <property type="entry name" value="Arrestin_C"/>
    <property type="match status" value="1"/>
</dbReference>
<reference evidence="4" key="1">
    <citation type="submission" date="2021-04" db="EMBL/GenBank/DDBJ databases">
        <authorList>
            <consortium name="Molecular Ecology Group"/>
        </authorList>
    </citation>
    <scope>NUCLEOTIDE SEQUENCE</scope>
</reference>
<dbReference type="Gene3D" id="2.60.40.640">
    <property type="match status" value="2"/>
</dbReference>
<dbReference type="InterPro" id="IPR011022">
    <property type="entry name" value="Arrestin_C-like"/>
</dbReference>
<dbReference type="InterPro" id="IPR014756">
    <property type="entry name" value="Ig_E-set"/>
</dbReference>
<dbReference type="Pfam" id="PF00339">
    <property type="entry name" value="Arrestin_N"/>
    <property type="match status" value="1"/>
</dbReference>
<sequence>MGKLNIFEISFSNISGVFYAGNILQGHVTVELNEPMKMRGITLRFEGKAYVHWTEQHSTGSGKNRRTVTRHYSASEVYFNQDSLLFGIFSNQGSNTTELAPGRHVFPFQFLIPQGLPSSFEGLFGHVRYTVKCIIDKPWKFDHSTKRPFTIISILDLNQQPNCLQGVQGSNQKTLCCWCCKSGPIQATFHIDRTGYVPGEAIRLFAEINNGSNRKMDKSYVDLKMITMYHATTKSRMQTREVARVTRPAIEAYGQDQWNGEQLVIPPLPPSFLAGCRIIDVRYVLQLNVDPSGPSFDLEVPLEILIGTIPLMSVVQQFRPMSPLPPPGYSPSAPPAEGAFPDAPPTGIPNMPPPSYSECITGRVNIREAGDNEHTGGNLDYAPVYTYYNWGNTPGALPVQSGKQ</sequence>
<dbReference type="Proteomes" id="UP000678393">
    <property type="component" value="Unassembled WGS sequence"/>
</dbReference>
<dbReference type="PANTHER" id="PTHR11188">
    <property type="entry name" value="ARRESTIN DOMAIN CONTAINING PROTEIN"/>
    <property type="match status" value="1"/>
</dbReference>
<dbReference type="InterPro" id="IPR050357">
    <property type="entry name" value="Arrestin_domain-protein"/>
</dbReference>
<dbReference type="SUPFAM" id="SSF81296">
    <property type="entry name" value="E set domains"/>
    <property type="match status" value="2"/>
</dbReference>
<name>A0A8S3ZZZ4_9EUPU</name>
<dbReference type="GO" id="GO:0015031">
    <property type="term" value="P:protein transport"/>
    <property type="evidence" value="ECO:0007669"/>
    <property type="project" value="TreeGrafter"/>
</dbReference>
<feature type="domain" description="Arrestin C-terminal-like" evidence="3">
    <location>
        <begin position="181"/>
        <end position="311"/>
    </location>
</feature>
<comment type="similarity">
    <text evidence="1">Belongs to the arrestin family.</text>
</comment>
<keyword evidence="5" id="KW-1185">Reference proteome</keyword>
<organism evidence="4 5">
    <name type="scientific">Candidula unifasciata</name>
    <dbReference type="NCBI Taxonomy" id="100452"/>
    <lineage>
        <taxon>Eukaryota</taxon>
        <taxon>Metazoa</taxon>
        <taxon>Spiralia</taxon>
        <taxon>Lophotrochozoa</taxon>
        <taxon>Mollusca</taxon>
        <taxon>Gastropoda</taxon>
        <taxon>Heterobranchia</taxon>
        <taxon>Euthyneura</taxon>
        <taxon>Panpulmonata</taxon>
        <taxon>Eupulmonata</taxon>
        <taxon>Stylommatophora</taxon>
        <taxon>Helicina</taxon>
        <taxon>Helicoidea</taxon>
        <taxon>Geomitridae</taxon>
        <taxon>Candidula</taxon>
    </lineage>
</organism>
<feature type="region of interest" description="Disordered" evidence="2">
    <location>
        <begin position="327"/>
        <end position="346"/>
    </location>
</feature>
<accession>A0A8S3ZZZ4</accession>
<dbReference type="PANTHER" id="PTHR11188:SF176">
    <property type="entry name" value="ARRESTIN DOMAIN-CONTAINING PROTEIN 1"/>
    <property type="match status" value="1"/>
</dbReference>
<evidence type="ECO:0000313" key="4">
    <source>
        <dbReference type="EMBL" id="CAG5135197.1"/>
    </source>
</evidence>
<evidence type="ECO:0000313" key="5">
    <source>
        <dbReference type="Proteomes" id="UP000678393"/>
    </source>
</evidence>